<accession>A0A0N4YBR7</accession>
<keyword evidence="3" id="KW-1185">Reference proteome</keyword>
<dbReference type="Gene3D" id="3.30.60.30">
    <property type="match status" value="1"/>
</dbReference>
<dbReference type="CDD" id="cd00104">
    <property type="entry name" value="KAZAL_FS"/>
    <property type="match status" value="1"/>
</dbReference>
<evidence type="ECO:0000313" key="4">
    <source>
        <dbReference type="WBParaSite" id="NBR_0001393301-mRNA-1"/>
    </source>
</evidence>
<protein>
    <submittedName>
        <fullName evidence="4">Kazal-like domain-containing protein</fullName>
    </submittedName>
</protein>
<organism evidence="4">
    <name type="scientific">Nippostrongylus brasiliensis</name>
    <name type="common">Rat hookworm</name>
    <dbReference type="NCBI Taxonomy" id="27835"/>
    <lineage>
        <taxon>Eukaryota</taxon>
        <taxon>Metazoa</taxon>
        <taxon>Ecdysozoa</taxon>
        <taxon>Nematoda</taxon>
        <taxon>Chromadorea</taxon>
        <taxon>Rhabditida</taxon>
        <taxon>Rhabditina</taxon>
        <taxon>Rhabditomorpha</taxon>
        <taxon>Strongyloidea</taxon>
        <taxon>Heligmosomidae</taxon>
        <taxon>Nippostrongylus</taxon>
    </lineage>
</organism>
<proteinExistence type="predicted"/>
<sequence>MILLFEKMNCRLRNTGKPEILLQYYGECESLDIITTTAINEALTEGSGEMPNKEIVAENDSTVRELESAQITETVLPMSHLHNGDEKSENELVAARKAVKARAVPSLFLDDIDSLNESEQAVLGLKKSDLVSGDSHPKHGAAEISYGAEHRTDRSIDVKPPSKVISMPSASQHFDMTQPCSAAECDKSKNPVCDSNNRTHKNMCMFKFYACKVNRLDGSTVELAHVGECTAESNLVNLNQI</sequence>
<reference evidence="4" key="1">
    <citation type="submission" date="2017-02" db="UniProtKB">
        <authorList>
            <consortium name="WormBaseParasite"/>
        </authorList>
    </citation>
    <scope>IDENTIFICATION</scope>
</reference>
<evidence type="ECO:0000259" key="1">
    <source>
        <dbReference type="PROSITE" id="PS51465"/>
    </source>
</evidence>
<dbReference type="AlphaFoldDB" id="A0A0N4YBR7"/>
<reference evidence="2 3" key="2">
    <citation type="submission" date="2018-11" db="EMBL/GenBank/DDBJ databases">
        <authorList>
            <consortium name="Pathogen Informatics"/>
        </authorList>
    </citation>
    <scope>NUCLEOTIDE SEQUENCE [LARGE SCALE GENOMIC DNA]</scope>
</reference>
<dbReference type="Pfam" id="PF00050">
    <property type="entry name" value="Kazal_1"/>
    <property type="match status" value="1"/>
</dbReference>
<dbReference type="SUPFAM" id="SSF100895">
    <property type="entry name" value="Kazal-type serine protease inhibitors"/>
    <property type="match status" value="1"/>
</dbReference>
<dbReference type="EMBL" id="UYSL01021193">
    <property type="protein sequence ID" value="VDL77523.1"/>
    <property type="molecule type" value="Genomic_DNA"/>
</dbReference>
<feature type="domain" description="Kazal-like" evidence="1">
    <location>
        <begin position="174"/>
        <end position="231"/>
    </location>
</feature>
<evidence type="ECO:0000313" key="2">
    <source>
        <dbReference type="EMBL" id="VDL77523.1"/>
    </source>
</evidence>
<dbReference type="PROSITE" id="PS51465">
    <property type="entry name" value="KAZAL_2"/>
    <property type="match status" value="1"/>
</dbReference>
<dbReference type="InterPro" id="IPR036058">
    <property type="entry name" value="Kazal_dom_sf"/>
</dbReference>
<name>A0A0N4YBR7_NIPBR</name>
<dbReference type="Proteomes" id="UP000271162">
    <property type="component" value="Unassembled WGS sequence"/>
</dbReference>
<dbReference type="STRING" id="27835.A0A0N4YBR7"/>
<gene>
    <name evidence="2" type="ORF">NBR_LOCUS13934</name>
</gene>
<dbReference type="InterPro" id="IPR002350">
    <property type="entry name" value="Kazal_dom"/>
</dbReference>
<dbReference type="SMART" id="SM00280">
    <property type="entry name" value="KAZAL"/>
    <property type="match status" value="1"/>
</dbReference>
<dbReference type="WBParaSite" id="NBR_0001393301-mRNA-1">
    <property type="protein sequence ID" value="NBR_0001393301-mRNA-1"/>
    <property type="gene ID" value="NBR_0001393301"/>
</dbReference>
<evidence type="ECO:0000313" key="3">
    <source>
        <dbReference type="Proteomes" id="UP000271162"/>
    </source>
</evidence>